<keyword evidence="2" id="KW-0378">Hydrolase</keyword>
<evidence type="ECO:0000256" key="1">
    <source>
        <dbReference type="ARBA" id="ARBA00006096"/>
    </source>
</evidence>
<dbReference type="PROSITE" id="PS51257">
    <property type="entry name" value="PROKAR_LIPOPROTEIN"/>
    <property type="match status" value="1"/>
</dbReference>
<dbReference type="InterPro" id="IPR000667">
    <property type="entry name" value="Peptidase_S13"/>
</dbReference>
<evidence type="ECO:0000313" key="5">
    <source>
        <dbReference type="Proteomes" id="UP000283433"/>
    </source>
</evidence>
<dbReference type="Proteomes" id="UP000283433">
    <property type="component" value="Unassembled WGS sequence"/>
</dbReference>
<feature type="chain" id="PRO_5019147361" description="Peptidase S13" evidence="3">
    <location>
        <begin position="24"/>
        <end position="445"/>
    </location>
</feature>
<evidence type="ECO:0000256" key="3">
    <source>
        <dbReference type="SAM" id="SignalP"/>
    </source>
</evidence>
<dbReference type="GO" id="GO:0006508">
    <property type="term" value="P:proteolysis"/>
    <property type="evidence" value="ECO:0007669"/>
    <property type="project" value="InterPro"/>
</dbReference>
<dbReference type="EMBL" id="MBTA01000001">
    <property type="protein sequence ID" value="RKD20187.1"/>
    <property type="molecule type" value="Genomic_DNA"/>
</dbReference>
<comment type="similarity">
    <text evidence="1">Belongs to the peptidase S13 family.</text>
</comment>
<evidence type="ECO:0008006" key="6">
    <source>
        <dbReference type="Google" id="ProtNLM"/>
    </source>
</evidence>
<sequence>MKKFFLAPALLFALFIASCSVQKPQPKAYQNIDELFKNSTVLKQHQVGFYLKELGADKAMLQKNADKYFIPASNIKLLSFYTALNMLGDSVAAFNYATRKDSLFIWPMADASFLHPSFKEQKAFDFLKNSNKKIYLISGRYQGERYGKGWNWDDYNEDFQAELNAFPMYGNMVSLRKDEQGKVLMCPDLSTMFLNDVGSNASLKVAKRAAESNDLKLPATLPNGYQQKVPLRFDKNTVESLLTDTLLATGQVLDPVTMLPWRKLPLNAKTFYSIKADSLYKLLLQNSDNFVAEEMLLNCAVSNNLTMRSDSAISVTSKTFLADVPDKFQWVDASGLSRMNLITPRDLGFVLQKIYNKVQNEDRLFCLMAAGGKTGTLKNMFTGSATPYVFAKSGSLSNNYNLSGYLIGVSGKKYIFSFMNNNFMQPTATVKAEVERILKFVHDNY</sequence>
<dbReference type="InterPro" id="IPR012338">
    <property type="entry name" value="Beta-lactam/transpept-like"/>
</dbReference>
<keyword evidence="3" id="KW-0732">Signal</keyword>
<proteinExistence type="inferred from homology"/>
<gene>
    <name evidence="4" type="ORF">BCY91_00750</name>
</gene>
<dbReference type="AlphaFoldDB" id="A0A419SBL6"/>
<dbReference type="RefSeq" id="WP_182995270.1">
    <property type="nucleotide sequence ID" value="NZ_MBTA01000001.1"/>
</dbReference>
<dbReference type="PRINTS" id="PR00922">
    <property type="entry name" value="DADACBPTASE3"/>
</dbReference>
<protein>
    <recommendedName>
        <fullName evidence="6">Peptidase S13</fullName>
    </recommendedName>
</protein>
<organism evidence="4 5">
    <name type="scientific">Pelobium manganitolerans</name>
    <dbReference type="NCBI Taxonomy" id="1842495"/>
    <lineage>
        <taxon>Bacteria</taxon>
        <taxon>Pseudomonadati</taxon>
        <taxon>Bacteroidota</taxon>
        <taxon>Sphingobacteriia</taxon>
        <taxon>Sphingobacteriales</taxon>
        <taxon>Sphingobacteriaceae</taxon>
        <taxon>Pelobium</taxon>
    </lineage>
</organism>
<dbReference type="SUPFAM" id="SSF56601">
    <property type="entry name" value="beta-lactamase/transpeptidase-like"/>
    <property type="match status" value="1"/>
</dbReference>
<feature type="signal peptide" evidence="3">
    <location>
        <begin position="1"/>
        <end position="23"/>
    </location>
</feature>
<keyword evidence="5" id="KW-1185">Reference proteome</keyword>
<dbReference type="GO" id="GO:0004185">
    <property type="term" value="F:serine-type carboxypeptidase activity"/>
    <property type="evidence" value="ECO:0007669"/>
    <property type="project" value="InterPro"/>
</dbReference>
<reference evidence="4 5" key="1">
    <citation type="submission" date="2016-07" db="EMBL/GenBank/DDBJ databases">
        <title>Genome of Pelobium manganitolerans.</title>
        <authorList>
            <person name="Wu S."/>
            <person name="Wang G."/>
        </authorList>
    </citation>
    <scope>NUCLEOTIDE SEQUENCE [LARGE SCALE GENOMIC DNA]</scope>
    <source>
        <strain evidence="4 5">YS-25</strain>
    </source>
</reference>
<dbReference type="Pfam" id="PF02113">
    <property type="entry name" value="Peptidase_S13"/>
    <property type="match status" value="1"/>
</dbReference>
<dbReference type="Gene3D" id="3.40.710.10">
    <property type="entry name" value="DD-peptidase/beta-lactamase superfamily"/>
    <property type="match status" value="2"/>
</dbReference>
<comment type="caution">
    <text evidence="4">The sequence shown here is derived from an EMBL/GenBank/DDBJ whole genome shotgun (WGS) entry which is preliminary data.</text>
</comment>
<dbReference type="PANTHER" id="PTHR30023">
    <property type="entry name" value="D-ALANYL-D-ALANINE CARBOXYPEPTIDASE"/>
    <property type="match status" value="1"/>
</dbReference>
<dbReference type="GO" id="GO:0000270">
    <property type="term" value="P:peptidoglycan metabolic process"/>
    <property type="evidence" value="ECO:0007669"/>
    <property type="project" value="TreeGrafter"/>
</dbReference>
<evidence type="ECO:0000256" key="2">
    <source>
        <dbReference type="ARBA" id="ARBA00022801"/>
    </source>
</evidence>
<name>A0A419SBL6_9SPHI</name>
<dbReference type="PANTHER" id="PTHR30023:SF0">
    <property type="entry name" value="PENICILLIN-SENSITIVE CARBOXYPEPTIDASE A"/>
    <property type="match status" value="1"/>
</dbReference>
<accession>A0A419SBL6</accession>
<evidence type="ECO:0000313" key="4">
    <source>
        <dbReference type="EMBL" id="RKD20187.1"/>
    </source>
</evidence>